<dbReference type="Pfam" id="PF00646">
    <property type="entry name" value="F-box"/>
    <property type="match status" value="1"/>
</dbReference>
<evidence type="ECO:0000313" key="3">
    <source>
        <dbReference type="Proteomes" id="UP000233469"/>
    </source>
</evidence>
<dbReference type="OrthoDB" id="2341033at2759"/>
<proteinExistence type="predicted"/>
<feature type="domain" description="F-box" evidence="1">
    <location>
        <begin position="4"/>
        <end position="38"/>
    </location>
</feature>
<dbReference type="SUPFAM" id="SSF81383">
    <property type="entry name" value="F-box domain"/>
    <property type="match status" value="1"/>
</dbReference>
<comment type="caution">
    <text evidence="2">The sequence shown here is derived from an EMBL/GenBank/DDBJ whole genome shotgun (WGS) entry which is preliminary data.</text>
</comment>
<protein>
    <recommendedName>
        <fullName evidence="1">F-box domain-containing protein</fullName>
    </recommendedName>
</protein>
<dbReference type="EMBL" id="LLXL01003185">
    <property type="protein sequence ID" value="PKK59173.1"/>
    <property type="molecule type" value="Genomic_DNA"/>
</dbReference>
<dbReference type="InterPro" id="IPR001810">
    <property type="entry name" value="F-box_dom"/>
</dbReference>
<reference evidence="2 3" key="1">
    <citation type="submission" date="2016-04" db="EMBL/GenBank/DDBJ databases">
        <title>Genome analyses suggest a sexual origin of heterokaryosis in a supposedly ancient asexual fungus.</title>
        <authorList>
            <person name="Ropars J."/>
            <person name="Sedzielewska K."/>
            <person name="Noel J."/>
            <person name="Charron P."/>
            <person name="Farinelli L."/>
            <person name="Marton T."/>
            <person name="Kruger M."/>
            <person name="Pelin A."/>
            <person name="Brachmann A."/>
            <person name="Corradi N."/>
        </authorList>
    </citation>
    <scope>NUCLEOTIDE SEQUENCE [LARGE SCALE GENOMIC DNA]</scope>
    <source>
        <strain evidence="2 3">C2</strain>
    </source>
</reference>
<dbReference type="AlphaFoldDB" id="A0A2N1MC23"/>
<name>A0A2N1MC23_9GLOM</name>
<dbReference type="VEuPathDB" id="FungiDB:RhiirFUN_021822"/>
<reference evidence="2 3" key="2">
    <citation type="submission" date="2017-10" db="EMBL/GenBank/DDBJ databases">
        <title>Extensive intraspecific genome diversity in a model arbuscular mycorrhizal fungus.</title>
        <authorList>
            <person name="Chen E.C.H."/>
            <person name="Morin E."/>
            <person name="Baudet D."/>
            <person name="Noel J."/>
            <person name="Ndikumana S."/>
            <person name="Charron P."/>
            <person name="St-Onge C."/>
            <person name="Giorgi J."/>
            <person name="Grigoriev I.V."/>
            <person name="Roux C."/>
            <person name="Martin F.M."/>
            <person name="Corradi N."/>
        </authorList>
    </citation>
    <scope>NUCLEOTIDE SEQUENCE [LARGE SCALE GENOMIC DNA]</scope>
    <source>
        <strain evidence="2 3">C2</strain>
    </source>
</reference>
<organism evidence="2 3">
    <name type="scientific">Rhizophagus irregularis</name>
    <dbReference type="NCBI Taxonomy" id="588596"/>
    <lineage>
        <taxon>Eukaryota</taxon>
        <taxon>Fungi</taxon>
        <taxon>Fungi incertae sedis</taxon>
        <taxon>Mucoromycota</taxon>
        <taxon>Glomeromycotina</taxon>
        <taxon>Glomeromycetes</taxon>
        <taxon>Glomerales</taxon>
        <taxon>Glomeraceae</taxon>
        <taxon>Rhizophagus</taxon>
    </lineage>
</organism>
<sequence>MYHILELPELLEAIFAFLSRKDLYMSCTRVNHQWNTVSMRIIREKRKAEFIKIPSIRDNIIFHLYENHHNLAEIVNYCKVSEIWRNILNRLNAKDISLSMLYNHKGFLNSSRYGRRQLLHNKKRLICYFTRRLTQYYLKHDHELNGYYQDILSQYEIRGEFLRLARVYRSYNYTERQVERDEFRRLARVFRSIRLP</sequence>
<gene>
    <name evidence="2" type="ORF">RhiirC2_795216</name>
</gene>
<accession>A0A2N1MC23</accession>
<dbReference type="VEuPathDB" id="FungiDB:FUN_016631"/>
<dbReference type="Proteomes" id="UP000233469">
    <property type="component" value="Unassembled WGS sequence"/>
</dbReference>
<dbReference type="InterPro" id="IPR036047">
    <property type="entry name" value="F-box-like_dom_sf"/>
</dbReference>
<dbReference type="VEuPathDB" id="FungiDB:RhiirA1_480979"/>
<evidence type="ECO:0000259" key="1">
    <source>
        <dbReference type="Pfam" id="PF00646"/>
    </source>
</evidence>
<evidence type="ECO:0000313" key="2">
    <source>
        <dbReference type="EMBL" id="PKK59173.1"/>
    </source>
</evidence>